<accession>A0A2V3PU83</accession>
<evidence type="ECO:0000313" key="1">
    <source>
        <dbReference type="EMBL" id="PXV67467.1"/>
    </source>
</evidence>
<dbReference type="InterPro" id="IPR026444">
    <property type="entry name" value="Secre_tail"/>
</dbReference>
<dbReference type="EMBL" id="QICL01000003">
    <property type="protein sequence ID" value="PXV67467.1"/>
    <property type="molecule type" value="Genomic_DNA"/>
</dbReference>
<dbReference type="Proteomes" id="UP000247973">
    <property type="component" value="Unassembled WGS sequence"/>
</dbReference>
<proteinExistence type="predicted"/>
<name>A0A2V3PU83_9BACT</name>
<comment type="caution">
    <text evidence="1">The sequence shown here is derived from an EMBL/GenBank/DDBJ whole genome shotgun (WGS) entry which is preliminary data.</text>
</comment>
<keyword evidence="2" id="KW-1185">Reference proteome</keyword>
<organism evidence="1 2">
    <name type="scientific">Dysgonomonas alginatilytica</name>
    <dbReference type="NCBI Taxonomy" id="1605892"/>
    <lineage>
        <taxon>Bacteria</taxon>
        <taxon>Pseudomonadati</taxon>
        <taxon>Bacteroidota</taxon>
        <taxon>Bacteroidia</taxon>
        <taxon>Bacteroidales</taxon>
        <taxon>Dysgonomonadaceae</taxon>
        <taxon>Dysgonomonas</taxon>
    </lineage>
</organism>
<dbReference type="AlphaFoldDB" id="A0A2V3PU83"/>
<gene>
    <name evidence="1" type="ORF">CLV62_103140</name>
</gene>
<dbReference type="NCBIfam" id="TIGR04183">
    <property type="entry name" value="Por_Secre_tail"/>
    <property type="match status" value="1"/>
</dbReference>
<evidence type="ECO:0000313" key="2">
    <source>
        <dbReference type="Proteomes" id="UP000247973"/>
    </source>
</evidence>
<dbReference type="RefSeq" id="WP_110309618.1">
    <property type="nucleotide sequence ID" value="NZ_QICL01000003.1"/>
</dbReference>
<sequence>MEKIIKILILAAFFALPFVGFSQDRKDGFDSEKQGVELTINGEKFVVENLPQDGTIEVFNILGTKVMTFNVNSGTNSNRVNLPKGYYILKSDNVTKKVVVK</sequence>
<protein>
    <submittedName>
        <fullName evidence="1">Putative secreted protein (Por secretion system target)</fullName>
    </submittedName>
</protein>
<dbReference type="OrthoDB" id="1050368at2"/>
<reference evidence="1 2" key="1">
    <citation type="submission" date="2018-03" db="EMBL/GenBank/DDBJ databases">
        <title>Genomic Encyclopedia of Archaeal and Bacterial Type Strains, Phase II (KMG-II): from individual species to whole genera.</title>
        <authorList>
            <person name="Goeker M."/>
        </authorList>
    </citation>
    <scope>NUCLEOTIDE SEQUENCE [LARGE SCALE GENOMIC DNA]</scope>
    <source>
        <strain evidence="1 2">DSM 100214</strain>
    </source>
</reference>